<dbReference type="Pfam" id="PF00294">
    <property type="entry name" value="PfkB"/>
    <property type="match status" value="1"/>
</dbReference>
<dbReference type="InterPro" id="IPR002173">
    <property type="entry name" value="Carboh/pur_kinase_PfkB_CS"/>
</dbReference>
<dbReference type="SUPFAM" id="SSF53613">
    <property type="entry name" value="Ribokinase-like"/>
    <property type="match status" value="1"/>
</dbReference>
<keyword evidence="1" id="KW-0808">Transferase</keyword>
<keyword evidence="2 4" id="KW-0418">Kinase</keyword>
<dbReference type="InterPro" id="IPR029056">
    <property type="entry name" value="Ribokinase-like"/>
</dbReference>
<reference evidence="5" key="1">
    <citation type="submission" date="2016-10" db="EMBL/GenBank/DDBJ databases">
        <authorList>
            <person name="Varghese N."/>
            <person name="Submissions S."/>
        </authorList>
    </citation>
    <scope>NUCLEOTIDE SEQUENCE [LARGE SCALE GENOMIC DNA]</scope>
    <source>
        <strain evidence="5">DSM 45237</strain>
    </source>
</reference>
<sequence>MRVAVTGSIATDYLMVFPGRFTDQLVADRLEQVSLSFLIDRLDVRRGGVAANISYGMGALGLRPLLVGAVGQDFDEYRSWLERGGVDTSHVRVSEERHTARYLCTSDSMNNQIASFYSGAMAETGEIDLGVVAERAGGLDLVLVGASDPDGMIRHTQQCRDLGLPFVADFSQQIARMSGEEVASLVPGARFLFTNEYEAGLLCEKTGWSHGDVLERVGGWMTTLGAGGARLEAKGAAPVVVPCVPAKRELDPTGIGDAFRAGFLAALSWGVPLERAMQTGCLLATLTIEARGPQEYLVDAAAFHRRMADAYGDDAAAEIQPFLPAAREGTA</sequence>
<dbReference type="Gene3D" id="3.40.1190.20">
    <property type="match status" value="1"/>
</dbReference>
<dbReference type="CDD" id="cd01942">
    <property type="entry name" value="ribokinase_group_A"/>
    <property type="match status" value="1"/>
</dbReference>
<dbReference type="PANTHER" id="PTHR10584:SF166">
    <property type="entry name" value="RIBOKINASE"/>
    <property type="match status" value="1"/>
</dbReference>
<name>A0A1H5DFX5_9ACTN</name>
<keyword evidence="5" id="KW-1185">Reference proteome</keyword>
<evidence type="ECO:0000256" key="1">
    <source>
        <dbReference type="ARBA" id="ARBA00022679"/>
    </source>
</evidence>
<dbReference type="PANTHER" id="PTHR10584">
    <property type="entry name" value="SUGAR KINASE"/>
    <property type="match status" value="1"/>
</dbReference>
<dbReference type="Proteomes" id="UP000181980">
    <property type="component" value="Unassembled WGS sequence"/>
</dbReference>
<accession>A0A1H5DFX5</accession>
<proteinExistence type="predicted"/>
<gene>
    <name evidence="4" type="ORF">SAMN04488561_0395</name>
</gene>
<dbReference type="AlphaFoldDB" id="A0A1H5DFX5"/>
<organism evidence="4 5">
    <name type="scientific">Jiangella alba</name>
    <dbReference type="NCBI Taxonomy" id="561176"/>
    <lineage>
        <taxon>Bacteria</taxon>
        <taxon>Bacillati</taxon>
        <taxon>Actinomycetota</taxon>
        <taxon>Actinomycetes</taxon>
        <taxon>Jiangellales</taxon>
        <taxon>Jiangellaceae</taxon>
        <taxon>Jiangella</taxon>
    </lineage>
</organism>
<evidence type="ECO:0000313" key="4">
    <source>
        <dbReference type="EMBL" id="SED77729.1"/>
    </source>
</evidence>
<dbReference type="InterPro" id="IPR011611">
    <property type="entry name" value="PfkB_dom"/>
</dbReference>
<evidence type="ECO:0000313" key="5">
    <source>
        <dbReference type="Proteomes" id="UP000181980"/>
    </source>
</evidence>
<evidence type="ECO:0000259" key="3">
    <source>
        <dbReference type="Pfam" id="PF00294"/>
    </source>
</evidence>
<dbReference type="PROSITE" id="PS00583">
    <property type="entry name" value="PFKB_KINASES_1"/>
    <property type="match status" value="1"/>
</dbReference>
<dbReference type="EMBL" id="FNUC01000002">
    <property type="protein sequence ID" value="SED77729.1"/>
    <property type="molecule type" value="Genomic_DNA"/>
</dbReference>
<evidence type="ECO:0000256" key="2">
    <source>
        <dbReference type="ARBA" id="ARBA00022777"/>
    </source>
</evidence>
<protein>
    <submittedName>
        <fullName evidence="4">Adenosine kinase</fullName>
    </submittedName>
</protein>
<dbReference type="GO" id="GO:0016301">
    <property type="term" value="F:kinase activity"/>
    <property type="evidence" value="ECO:0007669"/>
    <property type="project" value="UniProtKB-KW"/>
</dbReference>
<dbReference type="OrthoDB" id="7946249at2"/>
<feature type="domain" description="Carbohydrate kinase PfkB" evidence="3">
    <location>
        <begin position="32"/>
        <end position="295"/>
    </location>
</feature>
<dbReference type="RefSeq" id="WP_069113815.1">
    <property type="nucleotide sequence ID" value="NZ_FNUC01000002.1"/>
</dbReference>
<dbReference type="STRING" id="561176.SAMN04488561_0395"/>